<evidence type="ECO:0000313" key="8">
    <source>
        <dbReference type="EMBL" id="CAI8054989.1"/>
    </source>
</evidence>
<keyword evidence="4 5" id="KW-0642">Proline metabolism</keyword>
<feature type="domain" description="Proline dehydrogenase" evidence="7">
    <location>
        <begin position="484"/>
        <end position="777"/>
    </location>
</feature>
<keyword evidence="9" id="KW-1185">Reference proteome</keyword>
<sequence>MLSCLGGRQLGIMASSARGSSTRLPEDQLKEKEKDGRIRRFIWDVLTLRILAYVFAQPASFTFIVSFIFITVSMPPMASYIRNADQLPDLDTMRSWNAYLGRLPSMGLCVGKATAPLNVPSSSPHEQVASACVEFHVDSSAVGAGAEIFVAHLTGEDLRTKIKDSVSGERIDHLVNVTLYVSLRDGSGNSSGSLVGCLDISAPPTATPSRHPQIPNTDFTFGTRVLQSVNGPEEPGPGVSCYQYLQTQLSSEGEDDTVVITRTMTLGDGCSDVLPHREKYRKHGLINIYLTKKCKMSGYGYGYGRFLLRRTAGPLRVRSYSVPAERPTVAAPPQLQGRDAYFSPQSSVLAGKPLGEIVRSWIVFKLLGYDWIVRNSLTLYNVSKRLLGVGMTRGLLKMSIGGQFLGGFSEDEARGVAQKIASRNICSIWNFSTEQDLSEEGADLSQQEARFDQVTERYLKSICLSGVYNHVESPVKMAAIKLTAIVQPHILLKFSHMLETVQGPLKEVGELTAAKEKKQVEIAKLMSSFNVDEDLSALEEASKVSPLTATEREQLARLIERLDNIGECAVREGVRVLVDAEESRLQPAIHHLTVHHMMPRFNISKPFIYNTTQMYLKRSLEDLLIDIAAAKIKGFSYGAKLVRGAYMQYEREMSEETGQEYPIHPSKEVTDSNYDRGVRCVLEELAQGTPESGVGGLLVATHNRQSVERAVQSMQELRIPHDTGSVCLGQLSGMADYITYSLAERGYIALKILAYGDEGDVIPFLVRRAQENNKTSQTAQLERKMYGEELCRRLRISK</sequence>
<dbReference type="Pfam" id="PF01619">
    <property type="entry name" value="Pro_dh"/>
    <property type="match status" value="1"/>
</dbReference>
<evidence type="ECO:0000256" key="3">
    <source>
        <dbReference type="ARBA" id="ARBA00023002"/>
    </source>
</evidence>
<comment type="pathway">
    <text evidence="1">Amino-acid degradation; L-proline degradation into L-glutamate; L-glutamate from L-proline: step 1/2.</text>
</comment>
<dbReference type="AlphaFoldDB" id="A0AA35TVJ8"/>
<evidence type="ECO:0000256" key="5">
    <source>
        <dbReference type="RuleBase" id="RU364054"/>
    </source>
</evidence>
<comment type="cofactor">
    <cofactor evidence="5">
        <name>FAD</name>
        <dbReference type="ChEBI" id="CHEBI:57692"/>
    </cofactor>
</comment>
<dbReference type="GO" id="GO:0005739">
    <property type="term" value="C:mitochondrion"/>
    <property type="evidence" value="ECO:0007669"/>
    <property type="project" value="TreeGrafter"/>
</dbReference>
<comment type="function">
    <text evidence="5">Converts proline to delta-1-pyrroline-5-carboxylate.</text>
</comment>
<comment type="catalytic activity">
    <reaction evidence="5">
        <text>L-proline + a quinone = (S)-1-pyrroline-5-carboxylate + a quinol + H(+)</text>
        <dbReference type="Rhea" id="RHEA:23784"/>
        <dbReference type="ChEBI" id="CHEBI:15378"/>
        <dbReference type="ChEBI" id="CHEBI:17388"/>
        <dbReference type="ChEBI" id="CHEBI:24646"/>
        <dbReference type="ChEBI" id="CHEBI:60039"/>
        <dbReference type="ChEBI" id="CHEBI:132124"/>
        <dbReference type="EC" id="1.5.5.2"/>
    </reaction>
</comment>
<proteinExistence type="inferred from homology"/>
<accession>A0AA35TVJ8</accession>
<organism evidence="8 9">
    <name type="scientific">Geodia barretti</name>
    <name type="common">Barrett's horny sponge</name>
    <dbReference type="NCBI Taxonomy" id="519541"/>
    <lineage>
        <taxon>Eukaryota</taxon>
        <taxon>Metazoa</taxon>
        <taxon>Porifera</taxon>
        <taxon>Demospongiae</taxon>
        <taxon>Heteroscleromorpha</taxon>
        <taxon>Tetractinellida</taxon>
        <taxon>Astrophorina</taxon>
        <taxon>Geodiidae</taxon>
        <taxon>Geodia</taxon>
    </lineage>
</organism>
<dbReference type="EMBL" id="CASHTH010004234">
    <property type="protein sequence ID" value="CAI8054989.1"/>
    <property type="molecule type" value="Genomic_DNA"/>
</dbReference>
<dbReference type="PANTHER" id="PTHR13914:SF0">
    <property type="entry name" value="PROLINE DEHYDROGENASE 1, MITOCHONDRIAL"/>
    <property type="match status" value="1"/>
</dbReference>
<keyword evidence="6" id="KW-0812">Transmembrane</keyword>
<dbReference type="SUPFAM" id="SSF51730">
    <property type="entry name" value="FAD-linked oxidoreductase"/>
    <property type="match status" value="1"/>
</dbReference>
<keyword evidence="6" id="KW-1133">Transmembrane helix</keyword>
<dbReference type="InterPro" id="IPR002872">
    <property type="entry name" value="Proline_DH_dom"/>
</dbReference>
<evidence type="ECO:0000256" key="6">
    <source>
        <dbReference type="SAM" id="Phobius"/>
    </source>
</evidence>
<keyword evidence="3 5" id="KW-0560">Oxidoreductase</keyword>
<keyword evidence="5" id="KW-0285">Flavoprotein</keyword>
<dbReference type="GO" id="GO:0071949">
    <property type="term" value="F:FAD binding"/>
    <property type="evidence" value="ECO:0007669"/>
    <property type="project" value="TreeGrafter"/>
</dbReference>
<dbReference type="GO" id="GO:0010133">
    <property type="term" value="P:L-proline catabolic process to L-glutamate"/>
    <property type="evidence" value="ECO:0007669"/>
    <property type="project" value="TreeGrafter"/>
</dbReference>
<dbReference type="InterPro" id="IPR029041">
    <property type="entry name" value="FAD-linked_oxidoreductase-like"/>
</dbReference>
<comment type="similarity">
    <text evidence="2 5">Belongs to the proline oxidase family.</text>
</comment>
<evidence type="ECO:0000313" key="9">
    <source>
        <dbReference type="Proteomes" id="UP001174909"/>
    </source>
</evidence>
<evidence type="ECO:0000256" key="4">
    <source>
        <dbReference type="ARBA" id="ARBA00023062"/>
    </source>
</evidence>
<name>A0AA35TVJ8_GEOBA</name>
<gene>
    <name evidence="8" type="ORF">GBAR_LOCUS30008</name>
</gene>
<evidence type="ECO:0000259" key="7">
    <source>
        <dbReference type="Pfam" id="PF01619"/>
    </source>
</evidence>
<evidence type="ECO:0000256" key="1">
    <source>
        <dbReference type="ARBA" id="ARBA00004739"/>
    </source>
</evidence>
<dbReference type="Gene3D" id="3.20.20.220">
    <property type="match status" value="1"/>
</dbReference>
<dbReference type="InterPro" id="IPR015659">
    <property type="entry name" value="Proline_oxidase"/>
</dbReference>
<dbReference type="Proteomes" id="UP001174909">
    <property type="component" value="Unassembled WGS sequence"/>
</dbReference>
<keyword evidence="5" id="KW-0274">FAD</keyword>
<evidence type="ECO:0000256" key="2">
    <source>
        <dbReference type="ARBA" id="ARBA00005869"/>
    </source>
</evidence>
<comment type="caution">
    <text evidence="8">The sequence shown here is derived from an EMBL/GenBank/DDBJ whole genome shotgun (WGS) entry which is preliminary data.</text>
</comment>
<dbReference type="EC" id="1.5.5.2" evidence="5"/>
<feature type="transmembrane region" description="Helical" evidence="6">
    <location>
        <begin position="50"/>
        <end position="72"/>
    </location>
</feature>
<dbReference type="PANTHER" id="PTHR13914">
    <property type="entry name" value="PROLINE OXIDASE"/>
    <property type="match status" value="1"/>
</dbReference>
<keyword evidence="6" id="KW-0472">Membrane</keyword>
<dbReference type="GO" id="GO:0004657">
    <property type="term" value="F:proline dehydrogenase activity"/>
    <property type="evidence" value="ECO:0007669"/>
    <property type="project" value="UniProtKB-EC"/>
</dbReference>
<reference evidence="8" key="1">
    <citation type="submission" date="2023-03" db="EMBL/GenBank/DDBJ databases">
        <authorList>
            <person name="Steffen K."/>
            <person name="Cardenas P."/>
        </authorList>
    </citation>
    <scope>NUCLEOTIDE SEQUENCE</scope>
</reference>
<protein>
    <recommendedName>
        <fullName evidence="5">Proline dehydrogenase</fullName>
        <ecNumber evidence="5">1.5.5.2</ecNumber>
    </recommendedName>
</protein>